<proteinExistence type="predicted"/>
<evidence type="ECO:0000313" key="2">
    <source>
        <dbReference type="Proteomes" id="UP000187550"/>
    </source>
</evidence>
<gene>
    <name evidence="1" type="ORF">SAMN05428946_2490</name>
</gene>
<reference evidence="2" key="1">
    <citation type="submission" date="2017-01" db="EMBL/GenBank/DDBJ databases">
        <authorList>
            <person name="Varghese N."/>
            <person name="Submissions S."/>
        </authorList>
    </citation>
    <scope>NUCLEOTIDE SEQUENCE [LARGE SCALE GENOMIC DNA]</scope>
    <source>
        <strain evidence="2">MNA4</strain>
    </source>
</reference>
<dbReference type="NCBIfam" id="TIGR02126">
    <property type="entry name" value="phgtail_TP901_1"/>
    <property type="match status" value="1"/>
</dbReference>
<dbReference type="InterPro" id="IPR011855">
    <property type="entry name" value="Phgtail_TP901_1"/>
</dbReference>
<dbReference type="Gene3D" id="4.10.410.40">
    <property type="match status" value="1"/>
</dbReference>
<keyword evidence="2" id="KW-1185">Reference proteome</keyword>
<dbReference type="Proteomes" id="UP000187550">
    <property type="component" value="Unassembled WGS sequence"/>
</dbReference>
<dbReference type="STRING" id="550447.SAMN05428946_2490"/>
<organism evidence="1 2">
    <name type="scientific">Edaphobacillus lindanitolerans</name>
    <dbReference type="NCBI Taxonomy" id="550447"/>
    <lineage>
        <taxon>Bacteria</taxon>
        <taxon>Bacillati</taxon>
        <taxon>Bacillota</taxon>
        <taxon>Bacilli</taxon>
        <taxon>Bacillales</taxon>
        <taxon>Bacillaceae</taxon>
        <taxon>Edaphobacillus</taxon>
    </lineage>
</organism>
<dbReference type="AlphaFoldDB" id="A0A1U7PMC9"/>
<dbReference type="NCBIfam" id="NF047353">
    <property type="entry name" value="tube_lmo2291"/>
    <property type="match status" value="1"/>
</dbReference>
<protein>
    <submittedName>
        <fullName evidence="1">Phage major tail protein, TP901-1 family</fullName>
    </submittedName>
</protein>
<accession>A0A1U7PMC9</accession>
<sequence length="140" mass="15206">MAKISGMKVKLFIKDAATGKILAGQRNATLNRSAETIDSTSKDTEGFWKESIAGFKEWSIDSDGAFIETDEAYAVLESAYLNSENVDVYLEFPSGRKYEGNATITDFSLEVPYDDLVTWSLALQGSGALTKVEAEDEAGA</sequence>
<dbReference type="EMBL" id="FTPL01000004">
    <property type="protein sequence ID" value="SIT90631.1"/>
    <property type="molecule type" value="Genomic_DNA"/>
</dbReference>
<dbReference type="OrthoDB" id="3194804at2"/>
<evidence type="ECO:0000313" key="1">
    <source>
        <dbReference type="EMBL" id="SIT90631.1"/>
    </source>
</evidence>
<dbReference type="RefSeq" id="WP_076759328.1">
    <property type="nucleotide sequence ID" value="NZ_FTPL01000004.1"/>
</dbReference>
<name>A0A1U7PMC9_9BACI</name>
<dbReference type="Pfam" id="PF06199">
    <property type="entry name" value="Phage_tail_2"/>
    <property type="match status" value="1"/>
</dbReference>